<keyword evidence="2" id="KW-1185">Reference proteome</keyword>
<accession>A0A8X7C828</accession>
<feature type="non-terminal residue" evidence="1">
    <location>
        <position position="1"/>
    </location>
</feature>
<comment type="caution">
    <text evidence="1">The sequence shown here is derived from an EMBL/GenBank/DDBJ whole genome shotgun (WGS) entry which is preliminary data.</text>
</comment>
<gene>
    <name evidence="1" type="ORF">TNIN_312511</name>
</gene>
<dbReference type="Proteomes" id="UP000886998">
    <property type="component" value="Unassembled WGS sequence"/>
</dbReference>
<evidence type="ECO:0000313" key="1">
    <source>
        <dbReference type="EMBL" id="GFY56822.1"/>
    </source>
</evidence>
<reference evidence="1" key="1">
    <citation type="submission" date="2020-08" db="EMBL/GenBank/DDBJ databases">
        <title>Multicomponent nature underlies the extraordinary mechanical properties of spider dragline silk.</title>
        <authorList>
            <person name="Kono N."/>
            <person name="Nakamura H."/>
            <person name="Mori M."/>
            <person name="Yoshida Y."/>
            <person name="Ohtoshi R."/>
            <person name="Malay A.D."/>
            <person name="Moran D.A.P."/>
            <person name="Tomita M."/>
            <person name="Numata K."/>
            <person name="Arakawa K."/>
        </authorList>
    </citation>
    <scope>NUCLEOTIDE SEQUENCE</scope>
</reference>
<organism evidence="1 2">
    <name type="scientific">Trichonephila inaurata madagascariensis</name>
    <dbReference type="NCBI Taxonomy" id="2747483"/>
    <lineage>
        <taxon>Eukaryota</taxon>
        <taxon>Metazoa</taxon>
        <taxon>Ecdysozoa</taxon>
        <taxon>Arthropoda</taxon>
        <taxon>Chelicerata</taxon>
        <taxon>Arachnida</taxon>
        <taxon>Araneae</taxon>
        <taxon>Araneomorphae</taxon>
        <taxon>Entelegynae</taxon>
        <taxon>Araneoidea</taxon>
        <taxon>Nephilidae</taxon>
        <taxon>Trichonephila</taxon>
        <taxon>Trichonephila inaurata</taxon>
    </lineage>
</organism>
<evidence type="ECO:0000313" key="2">
    <source>
        <dbReference type="Proteomes" id="UP000886998"/>
    </source>
</evidence>
<dbReference type="EMBL" id="BMAV01011156">
    <property type="protein sequence ID" value="GFY56822.1"/>
    <property type="molecule type" value="Genomic_DNA"/>
</dbReference>
<name>A0A8X7C828_9ARAC</name>
<protein>
    <submittedName>
        <fullName evidence="1">Uncharacterized protein</fullName>
    </submittedName>
</protein>
<sequence length="55" mass="6475">TSKTFDTFSFKCPDGNPYFHSPEVAGVIRSEMSRYRVARLLDMFKMPQVMKYSYN</sequence>
<dbReference type="AlphaFoldDB" id="A0A8X7C828"/>
<proteinExistence type="predicted"/>